<organism evidence="1 2">
    <name type="scientific">Mycobacterium kansasii</name>
    <dbReference type="NCBI Taxonomy" id="1768"/>
    <lineage>
        <taxon>Bacteria</taxon>
        <taxon>Bacillati</taxon>
        <taxon>Actinomycetota</taxon>
        <taxon>Actinomycetes</taxon>
        <taxon>Mycobacteriales</taxon>
        <taxon>Mycobacteriaceae</taxon>
        <taxon>Mycobacterium</taxon>
    </lineage>
</organism>
<dbReference type="EMBL" id="MVBN01000003">
    <property type="protein sequence ID" value="OOK77110.1"/>
    <property type="molecule type" value="Genomic_DNA"/>
</dbReference>
<dbReference type="GO" id="GO:0008168">
    <property type="term" value="F:methyltransferase activity"/>
    <property type="evidence" value="ECO:0007669"/>
    <property type="project" value="UniProtKB-KW"/>
</dbReference>
<evidence type="ECO:0000313" key="2">
    <source>
        <dbReference type="Proteomes" id="UP000188532"/>
    </source>
</evidence>
<comment type="caution">
    <text evidence="1">The sequence shown here is derived from an EMBL/GenBank/DDBJ whole genome shotgun (WGS) entry which is preliminary data.</text>
</comment>
<accession>A0A1V3XDD9</accession>
<reference evidence="1 2" key="1">
    <citation type="submission" date="2017-02" db="EMBL/GenBank/DDBJ databases">
        <title>Complete genome sequences of Mycobacterium kansasii strains isolated from rhesus macaques.</title>
        <authorList>
            <person name="Panda A."/>
            <person name="Nagaraj S."/>
            <person name="Zhao X."/>
            <person name="Tettelin H."/>
            <person name="Detolla L.J."/>
        </authorList>
    </citation>
    <scope>NUCLEOTIDE SEQUENCE [LARGE SCALE GENOMIC DNA]</scope>
    <source>
        <strain evidence="1 2">11-3469</strain>
    </source>
</reference>
<dbReference type="Proteomes" id="UP000188532">
    <property type="component" value="Unassembled WGS sequence"/>
</dbReference>
<dbReference type="GO" id="GO:0032259">
    <property type="term" value="P:methylation"/>
    <property type="evidence" value="ECO:0007669"/>
    <property type="project" value="UniProtKB-KW"/>
</dbReference>
<sequence length="84" mass="9790">MEDNQHTVVALLYLDFDLFEPTLAAIRTFLPRMPKGAVLAFDELNQKYWPARPLPYWSRPASGIFVSGDFLLRRKFPTRCWTDA</sequence>
<proteinExistence type="predicted"/>
<dbReference type="Gene3D" id="3.40.50.150">
    <property type="entry name" value="Vaccinia Virus protein VP39"/>
    <property type="match status" value="1"/>
</dbReference>
<gene>
    <name evidence="1" type="ORF">BZL29_3192</name>
</gene>
<keyword evidence="1" id="KW-0489">Methyltransferase</keyword>
<dbReference type="AlphaFoldDB" id="A0A1V3XDD9"/>
<dbReference type="InterPro" id="IPR029063">
    <property type="entry name" value="SAM-dependent_MTases_sf"/>
</dbReference>
<keyword evidence="1" id="KW-0808">Transferase</keyword>
<protein>
    <submittedName>
        <fullName evidence="1">Putative dTDP-6-deoxy-L-hexose 3-O-methyltransferase</fullName>
    </submittedName>
</protein>
<evidence type="ECO:0000313" key="1">
    <source>
        <dbReference type="EMBL" id="OOK77110.1"/>
    </source>
</evidence>
<name>A0A1V3XDD9_MYCKA</name>